<evidence type="ECO:0000256" key="1">
    <source>
        <dbReference type="ARBA" id="ARBA00004651"/>
    </source>
</evidence>
<dbReference type="EMBL" id="AE017180">
    <property type="protein sequence ID" value="AAR34862.2"/>
    <property type="molecule type" value="Genomic_DNA"/>
</dbReference>
<dbReference type="eggNOG" id="COG0392">
    <property type="taxonomic scope" value="Bacteria"/>
</dbReference>
<dbReference type="RefSeq" id="WP_010942134.1">
    <property type="nucleotide sequence ID" value="NC_002939.5"/>
</dbReference>
<evidence type="ECO:0000256" key="4">
    <source>
        <dbReference type="ARBA" id="ARBA00022989"/>
    </source>
</evidence>
<protein>
    <submittedName>
        <fullName evidence="7">Membrane protein, putative</fullName>
    </submittedName>
</protein>
<dbReference type="PANTHER" id="PTHR39087">
    <property type="entry name" value="UPF0104 MEMBRANE PROTEIN MJ1595"/>
    <property type="match status" value="1"/>
</dbReference>
<evidence type="ECO:0000256" key="3">
    <source>
        <dbReference type="ARBA" id="ARBA00022692"/>
    </source>
</evidence>
<keyword evidence="8" id="KW-1185">Reference proteome</keyword>
<sequence>MRGVPGDRRFWLGIGISVFFVALLVRSVDGHELLRAFRGIHAGYVVVAVAVTLLSYLVRALRWKYLLSPLGETRFANLCSATLIGYMANNLLPARLGEFIRAWVLARREEMEPGSVFATLVLDRLADGFTVLLFLLVTLFTLQLPAGSEAVGQGLVIGGYMMLGLYGVVVVALVLLKRKTAASLRFLERLLRPFPARLTERVIPLVGSFLGGVRISPRPREWWAVGCTSVAIWVLAVIPVDLVLRAFGFSFPFAVSLFILVLLVFAVMVPASPGYVGTYHAACVYGLLAFGVPRETALSAAIVIHGINYVPVIAVGIVCLWREGLSLQALRRSGPLSGTGTPSGGK</sequence>
<dbReference type="KEGG" id="gsu:GSU1488"/>
<feature type="transmembrane region" description="Helical" evidence="6">
    <location>
        <begin position="298"/>
        <end position="321"/>
    </location>
</feature>
<evidence type="ECO:0000256" key="6">
    <source>
        <dbReference type="SAM" id="Phobius"/>
    </source>
</evidence>
<gene>
    <name evidence="7" type="ordered locus">GSU1488</name>
</gene>
<dbReference type="GO" id="GO:0005886">
    <property type="term" value="C:plasma membrane"/>
    <property type="evidence" value="ECO:0007669"/>
    <property type="project" value="UniProtKB-SubCell"/>
</dbReference>
<dbReference type="HOGENOM" id="CLU_048072_3_1_7"/>
<feature type="transmembrane region" description="Helical" evidence="6">
    <location>
        <begin position="150"/>
        <end position="176"/>
    </location>
</feature>
<feature type="transmembrane region" description="Helical" evidence="6">
    <location>
        <begin position="222"/>
        <end position="240"/>
    </location>
</feature>
<keyword evidence="5 6" id="KW-0472">Membrane</keyword>
<evidence type="ECO:0000256" key="2">
    <source>
        <dbReference type="ARBA" id="ARBA00022475"/>
    </source>
</evidence>
<dbReference type="InParanoid" id="Q74D31"/>
<evidence type="ECO:0000313" key="7">
    <source>
        <dbReference type="EMBL" id="AAR34862.2"/>
    </source>
</evidence>
<dbReference type="PANTHER" id="PTHR39087:SF2">
    <property type="entry name" value="UPF0104 MEMBRANE PROTEIN MJ1595"/>
    <property type="match status" value="1"/>
</dbReference>
<dbReference type="InterPro" id="IPR022791">
    <property type="entry name" value="L-PG_synthase/AglD"/>
</dbReference>
<dbReference type="OrthoDB" id="9786506at2"/>
<keyword evidence="2" id="KW-1003">Cell membrane</keyword>
<dbReference type="Proteomes" id="UP000000577">
    <property type="component" value="Chromosome"/>
</dbReference>
<accession>Q74D31</accession>
<dbReference type="Pfam" id="PF03706">
    <property type="entry name" value="LPG_synthase_TM"/>
    <property type="match status" value="1"/>
</dbReference>
<feature type="transmembrane region" description="Helical" evidence="6">
    <location>
        <begin position="246"/>
        <end position="267"/>
    </location>
</feature>
<reference evidence="7 8" key="1">
    <citation type="journal article" date="2003" name="Science">
        <title>Genome of Geobacter sulfurreducens: metal reduction in subsurface environments.</title>
        <authorList>
            <person name="Methe B.A."/>
            <person name="Nelson K.E."/>
            <person name="Eisen J.A."/>
            <person name="Paulsen I.T."/>
            <person name="Nelson W."/>
            <person name="Heidelberg J.F."/>
            <person name="Wu D."/>
            <person name="Wu M."/>
            <person name="Ward N."/>
            <person name="Beanan M.J."/>
            <person name="Dodson R.J."/>
            <person name="Madupu R."/>
            <person name="Brinkac L.M."/>
            <person name="Daugherty S.C."/>
            <person name="DeBoy R.T."/>
            <person name="Durkin A.S."/>
            <person name="Gwinn M."/>
            <person name="Kolonay J.F."/>
            <person name="Sullivan S.A."/>
            <person name="Haft D.H."/>
            <person name="Selengut J."/>
            <person name="Davidsen T.M."/>
            <person name="Zafar N."/>
            <person name="White O."/>
            <person name="Tran B."/>
            <person name="Romero C."/>
            <person name="Forberger H.A."/>
            <person name="Weidman J."/>
            <person name="Khouri H."/>
            <person name="Feldblyum T.V."/>
            <person name="Utterback T.R."/>
            <person name="Van Aken S.E."/>
            <person name="Lovley D.R."/>
            <person name="Fraser C.M."/>
        </authorList>
    </citation>
    <scope>NUCLEOTIDE SEQUENCE [LARGE SCALE GENOMIC DNA]</scope>
    <source>
        <strain evidence="8">ATCC 51573 / DSM 12127 / PCA</strain>
    </source>
</reference>
<reference evidence="7 8" key="2">
    <citation type="journal article" date="2012" name="BMC Genomics">
        <title>Comparative genomic analysis of Geobacter sulfurreducens KN400, a strain with enhanced capacity for extracellular electron transfer and electricity production.</title>
        <authorList>
            <person name="Butler J.E."/>
            <person name="Young N.D."/>
            <person name="Aklujkar M."/>
            <person name="Lovley D.R."/>
        </authorList>
    </citation>
    <scope>NUCLEOTIDE SEQUENCE [LARGE SCALE GENOMIC DNA]</scope>
    <source>
        <strain evidence="8">ATCC 51573 / DSM 12127 / PCA</strain>
    </source>
</reference>
<feature type="transmembrane region" description="Helical" evidence="6">
    <location>
        <begin position="40"/>
        <end position="58"/>
    </location>
</feature>
<comment type="subcellular location">
    <subcellularLocation>
        <location evidence="1">Cell membrane</location>
        <topology evidence="1">Multi-pass membrane protein</topology>
    </subcellularLocation>
</comment>
<dbReference type="PATRIC" id="fig|243231.5.peg.1534"/>
<proteinExistence type="predicted"/>
<keyword evidence="3 6" id="KW-0812">Transmembrane</keyword>
<evidence type="ECO:0000256" key="5">
    <source>
        <dbReference type="ARBA" id="ARBA00023136"/>
    </source>
</evidence>
<dbReference type="STRING" id="243231.GSU1488"/>
<feature type="transmembrane region" description="Helical" evidence="6">
    <location>
        <begin position="274"/>
        <end position="292"/>
    </location>
</feature>
<feature type="transmembrane region" description="Helical" evidence="6">
    <location>
        <begin position="9"/>
        <end position="28"/>
    </location>
</feature>
<dbReference type="EnsemblBacteria" id="AAR34862">
    <property type="protein sequence ID" value="AAR34862"/>
    <property type="gene ID" value="GSU1488"/>
</dbReference>
<dbReference type="AlphaFoldDB" id="Q74D31"/>
<name>Q74D31_GEOSL</name>
<evidence type="ECO:0000313" key="8">
    <source>
        <dbReference type="Proteomes" id="UP000000577"/>
    </source>
</evidence>
<feature type="transmembrane region" description="Helical" evidence="6">
    <location>
        <begin position="125"/>
        <end position="144"/>
    </location>
</feature>
<keyword evidence="4 6" id="KW-1133">Transmembrane helix</keyword>
<organism evidence="7 8">
    <name type="scientific">Geobacter sulfurreducens (strain ATCC 51573 / DSM 12127 / PCA)</name>
    <dbReference type="NCBI Taxonomy" id="243231"/>
    <lineage>
        <taxon>Bacteria</taxon>
        <taxon>Pseudomonadati</taxon>
        <taxon>Thermodesulfobacteriota</taxon>
        <taxon>Desulfuromonadia</taxon>
        <taxon>Geobacterales</taxon>
        <taxon>Geobacteraceae</taxon>
        <taxon>Geobacter</taxon>
    </lineage>
</organism>
<dbReference type="NCBIfam" id="TIGR00374">
    <property type="entry name" value="flippase-like domain"/>
    <property type="match status" value="1"/>
</dbReference>